<gene>
    <name evidence="1" type="ORF">JOD17_002545</name>
</gene>
<reference evidence="1 2" key="1">
    <citation type="submission" date="2021-01" db="EMBL/GenBank/DDBJ databases">
        <title>Genomic Encyclopedia of Type Strains, Phase IV (KMG-IV): sequencing the most valuable type-strain genomes for metagenomic binning, comparative biology and taxonomic classification.</title>
        <authorList>
            <person name="Goeker M."/>
        </authorList>
    </citation>
    <scope>NUCLEOTIDE SEQUENCE [LARGE SCALE GENOMIC DNA]</scope>
    <source>
        <strain evidence="1 2">DSM 25540</strain>
    </source>
</reference>
<evidence type="ECO:0000313" key="1">
    <source>
        <dbReference type="EMBL" id="MBM7633451.1"/>
    </source>
</evidence>
<accession>A0ABS2PE92</accession>
<keyword evidence="2" id="KW-1185">Reference proteome</keyword>
<comment type="caution">
    <text evidence="1">The sequence shown here is derived from an EMBL/GenBank/DDBJ whole genome shotgun (WGS) entry which is preliminary data.</text>
</comment>
<evidence type="ECO:0008006" key="3">
    <source>
        <dbReference type="Google" id="ProtNLM"/>
    </source>
</evidence>
<organism evidence="1 2">
    <name type="scientific">Geomicrobium sediminis</name>
    <dbReference type="NCBI Taxonomy" id="1347788"/>
    <lineage>
        <taxon>Bacteria</taxon>
        <taxon>Bacillati</taxon>
        <taxon>Bacillota</taxon>
        <taxon>Bacilli</taxon>
        <taxon>Bacillales</taxon>
        <taxon>Geomicrobium</taxon>
    </lineage>
</organism>
<dbReference type="EMBL" id="JAFBEC010000007">
    <property type="protein sequence ID" value="MBM7633451.1"/>
    <property type="molecule type" value="Genomic_DNA"/>
</dbReference>
<protein>
    <recommendedName>
        <fullName evidence="3">Phage ABA sandwich domain-containing protein</fullName>
    </recommendedName>
</protein>
<evidence type="ECO:0000313" key="2">
    <source>
        <dbReference type="Proteomes" id="UP000741863"/>
    </source>
</evidence>
<dbReference type="Proteomes" id="UP000741863">
    <property type="component" value="Unassembled WGS sequence"/>
</dbReference>
<name>A0ABS2PE92_9BACL</name>
<sequence length="137" mass="15758">MVQTKAQELRAAIQMRGWSNTTLLSTDQEDIILNSRTGCRSWKGTKWGFISAESPEQLNITIDLPRNRANINEICEQLEMELISNEEVGLSGIWLEKKADRDTLHIHITNHDLNDTVFSTESKLINFLSEARRWNCL</sequence>
<dbReference type="RefSeq" id="WP_204698097.1">
    <property type="nucleotide sequence ID" value="NZ_JAFBEC010000007.1"/>
</dbReference>
<proteinExistence type="predicted"/>